<dbReference type="RefSeq" id="WP_229572491.1">
    <property type="nucleotide sequence ID" value="NZ_AP025226.1"/>
</dbReference>
<keyword evidence="1" id="KW-0472">Membrane</keyword>
<reference evidence="2 3" key="1">
    <citation type="journal article" date="2022" name="Microbiol. Resour. Announc.">
        <title>Complete Genome Sequence of the Hyperthermophilic and Acidophilic Archaeon Saccharolobus caldissimus Strain HS-3T.</title>
        <authorList>
            <person name="Sakai H.D."/>
            <person name="Kurosawa N."/>
        </authorList>
    </citation>
    <scope>NUCLEOTIDE SEQUENCE [LARGE SCALE GENOMIC DNA]</scope>
    <source>
        <strain evidence="2 3">JCM32116</strain>
    </source>
</reference>
<dbReference type="EMBL" id="AP025226">
    <property type="protein sequence ID" value="BDB98650.1"/>
    <property type="molecule type" value="Genomic_DNA"/>
</dbReference>
<keyword evidence="1" id="KW-0812">Transmembrane</keyword>
<organism evidence="2 3">
    <name type="scientific">Saccharolobus caldissimus</name>
    <dbReference type="NCBI Taxonomy" id="1702097"/>
    <lineage>
        <taxon>Archaea</taxon>
        <taxon>Thermoproteota</taxon>
        <taxon>Thermoprotei</taxon>
        <taxon>Sulfolobales</taxon>
        <taxon>Sulfolobaceae</taxon>
        <taxon>Saccharolobus</taxon>
    </lineage>
</organism>
<dbReference type="GeneID" id="68866402"/>
<evidence type="ECO:0000256" key="1">
    <source>
        <dbReference type="SAM" id="Phobius"/>
    </source>
</evidence>
<dbReference type="KEGG" id="scas:SACC_16670"/>
<dbReference type="AlphaFoldDB" id="A0AAQ4CS69"/>
<sequence>MNIGKIIGLVVFFIVLILQFYVSTNGNLSNVITLFKNSINQFSNVLNIPQPTVTLYLTSNNAIFSFNNTADFPITLLNATGKYTYLPKPVILLPKRVTNVTISVTDWKDFLNAVETRSYNITFTFKLFNTTFIQSEII</sequence>
<evidence type="ECO:0000313" key="2">
    <source>
        <dbReference type="EMBL" id="BDB98650.1"/>
    </source>
</evidence>
<protein>
    <submittedName>
        <fullName evidence="2">Uncharacterized protein</fullName>
    </submittedName>
</protein>
<proteinExistence type="predicted"/>
<gene>
    <name evidence="2" type="ORF">SACC_16670</name>
</gene>
<feature type="transmembrane region" description="Helical" evidence="1">
    <location>
        <begin position="6"/>
        <end position="22"/>
    </location>
</feature>
<accession>A0AAQ4CS69</accession>
<name>A0AAQ4CS69_9CREN</name>
<evidence type="ECO:0000313" key="3">
    <source>
        <dbReference type="Proteomes" id="UP001319921"/>
    </source>
</evidence>
<keyword evidence="3" id="KW-1185">Reference proteome</keyword>
<dbReference type="Proteomes" id="UP001319921">
    <property type="component" value="Chromosome"/>
</dbReference>
<keyword evidence="1" id="KW-1133">Transmembrane helix</keyword>